<gene>
    <name evidence="2" type="ORF">SAMN05660429_02281</name>
</gene>
<keyword evidence="1" id="KW-0472">Membrane</keyword>
<keyword evidence="1" id="KW-1133">Transmembrane helix</keyword>
<sequence length="66" mass="6949">MKTVFTLSAIFLVLGLALIALLPVLGAVTLEQAMGIGIKFTMTVFILAIAAALIALLTKERTNTES</sequence>
<reference evidence="2 3" key="1">
    <citation type="submission" date="2016-10" db="EMBL/GenBank/DDBJ databases">
        <authorList>
            <person name="de Groot N.N."/>
        </authorList>
    </citation>
    <scope>NUCLEOTIDE SEQUENCE [LARGE SCALE GENOMIC DNA]</scope>
    <source>
        <strain evidence="2 3">DSM 19706</strain>
    </source>
</reference>
<dbReference type="Proteomes" id="UP000199308">
    <property type="component" value="Unassembled WGS sequence"/>
</dbReference>
<protein>
    <submittedName>
        <fullName evidence="2">Uncharacterized protein</fullName>
    </submittedName>
</protein>
<evidence type="ECO:0000256" key="1">
    <source>
        <dbReference type="SAM" id="Phobius"/>
    </source>
</evidence>
<dbReference type="RefSeq" id="WP_093330426.1">
    <property type="nucleotide sequence ID" value="NZ_AP027363.1"/>
</dbReference>
<keyword evidence="1" id="KW-0812">Transmembrane</keyword>
<dbReference type="STRING" id="349064.SAMN05660429_02281"/>
<dbReference type="EMBL" id="FOHK01000010">
    <property type="protein sequence ID" value="SET63410.1"/>
    <property type="molecule type" value="Genomic_DNA"/>
</dbReference>
<feature type="transmembrane region" description="Helical" evidence="1">
    <location>
        <begin position="36"/>
        <end position="57"/>
    </location>
</feature>
<accession>A0A1I0FYQ2</accession>
<keyword evidence="3" id="KW-1185">Reference proteome</keyword>
<evidence type="ECO:0000313" key="3">
    <source>
        <dbReference type="Proteomes" id="UP000199308"/>
    </source>
</evidence>
<name>A0A1I0FYQ2_THASX</name>
<organism evidence="2 3">
    <name type="scientific">Thalassotalea agarivorans</name>
    <name type="common">Thalassomonas agarivorans</name>
    <dbReference type="NCBI Taxonomy" id="349064"/>
    <lineage>
        <taxon>Bacteria</taxon>
        <taxon>Pseudomonadati</taxon>
        <taxon>Pseudomonadota</taxon>
        <taxon>Gammaproteobacteria</taxon>
        <taxon>Alteromonadales</taxon>
        <taxon>Colwelliaceae</taxon>
        <taxon>Thalassotalea</taxon>
    </lineage>
</organism>
<evidence type="ECO:0000313" key="2">
    <source>
        <dbReference type="EMBL" id="SET63410.1"/>
    </source>
</evidence>
<dbReference type="AlphaFoldDB" id="A0A1I0FYQ2"/>
<proteinExistence type="predicted"/>